<protein>
    <submittedName>
        <fullName evidence="1">Putative secreted protein</fullName>
    </submittedName>
</protein>
<proteinExistence type="predicted"/>
<accession>A0A6B0UWF5</accession>
<sequence>MFSAAALCALPLPGILLCPRNNVMSRSVPDIRSSVATFLIFFIVRPFGLIPRVVLIPAGESVNIMTCDTVVLFPAIYSAAANIALNSASLTVVPDGSDSFCVSSACVVPGQRRFVIFFFAASVYRASSFGACASHHAAGTFTAPALFAWVKT</sequence>
<dbReference type="EMBL" id="GIFC01011761">
    <property type="protein sequence ID" value="MXU93844.1"/>
    <property type="molecule type" value="Transcribed_RNA"/>
</dbReference>
<name>A0A6B0UWF5_IXORI</name>
<reference evidence="1" key="1">
    <citation type="submission" date="2019-12" db="EMBL/GenBank/DDBJ databases">
        <title>An insight into the sialome of adult female Ixodes ricinus ticks feeding for 6 days.</title>
        <authorList>
            <person name="Perner J."/>
            <person name="Ribeiro J.M.C."/>
        </authorList>
    </citation>
    <scope>NUCLEOTIDE SEQUENCE</scope>
    <source>
        <strain evidence="1">Semi-engorged</strain>
        <tissue evidence="1">Salivary glands</tissue>
    </source>
</reference>
<organism evidence="1">
    <name type="scientific">Ixodes ricinus</name>
    <name type="common">Common tick</name>
    <name type="synonym">Acarus ricinus</name>
    <dbReference type="NCBI Taxonomy" id="34613"/>
    <lineage>
        <taxon>Eukaryota</taxon>
        <taxon>Metazoa</taxon>
        <taxon>Ecdysozoa</taxon>
        <taxon>Arthropoda</taxon>
        <taxon>Chelicerata</taxon>
        <taxon>Arachnida</taxon>
        <taxon>Acari</taxon>
        <taxon>Parasitiformes</taxon>
        <taxon>Ixodida</taxon>
        <taxon>Ixodoidea</taxon>
        <taxon>Ixodidae</taxon>
        <taxon>Ixodinae</taxon>
        <taxon>Ixodes</taxon>
    </lineage>
</organism>
<dbReference type="AlphaFoldDB" id="A0A6B0UWF5"/>
<evidence type="ECO:0000313" key="1">
    <source>
        <dbReference type="EMBL" id="MXU93844.1"/>
    </source>
</evidence>